<proteinExistence type="predicted"/>
<comment type="caution">
    <text evidence="2">The sequence shown here is derived from an EMBL/GenBank/DDBJ whole genome shotgun (WGS) entry which is preliminary data.</text>
</comment>
<protein>
    <submittedName>
        <fullName evidence="2">Uncharacterized protein</fullName>
    </submittedName>
</protein>
<reference evidence="2 3" key="1">
    <citation type="submission" date="2018-04" db="EMBL/GenBank/DDBJ databases">
        <title>The genome sequence of Caulobacter sp. 744.</title>
        <authorList>
            <person name="Gao J."/>
            <person name="Sun J."/>
        </authorList>
    </citation>
    <scope>NUCLEOTIDE SEQUENCE [LARGE SCALE GENOMIC DNA]</scope>
    <source>
        <strain evidence="2 3">774</strain>
    </source>
</reference>
<dbReference type="EMBL" id="QDKQ01000060">
    <property type="protein sequence ID" value="PVM85498.1"/>
    <property type="molecule type" value="Genomic_DNA"/>
</dbReference>
<keyword evidence="3" id="KW-1185">Reference proteome</keyword>
<evidence type="ECO:0000256" key="1">
    <source>
        <dbReference type="SAM" id="MobiDB-lite"/>
    </source>
</evidence>
<dbReference type="Proteomes" id="UP000245073">
    <property type="component" value="Unassembled WGS sequence"/>
</dbReference>
<feature type="region of interest" description="Disordered" evidence="1">
    <location>
        <begin position="151"/>
        <end position="178"/>
    </location>
</feature>
<evidence type="ECO:0000313" key="2">
    <source>
        <dbReference type="EMBL" id="PVM85498.1"/>
    </source>
</evidence>
<evidence type="ECO:0000313" key="3">
    <source>
        <dbReference type="Proteomes" id="UP000245073"/>
    </source>
</evidence>
<feature type="compositionally biased region" description="Pro residues" evidence="1">
    <location>
        <begin position="151"/>
        <end position="164"/>
    </location>
</feature>
<accession>A0A2T9JP78</accession>
<sequence>MIGGLMGSPALAGWTAVEGARAEAGDPLVWWRLGERSETASYWSAPTSAPDGERQVEVVTLGSWTRGGTPRLRVLRVRLDCETGVGREQWAGSYKLGEAFGGASEPWSTPRFYAQRGPGDLRAFACGHGAAGALPDLEAVAADAARRLGYAPPPDPNAPPPPLMIPRAPAWENAPSPKNELGPQQLVWESGRLSVFLMTGGLVRDGGAVAGRSMWLSGAGQDEGQQGYLVRAFRADCAARKIGFAATSFWPRTTTAMGAGVESGPVAPETPAQAALLSTACGEVQPKRTLASTSELLAYAAAPNEDLTFVARRQKTIEATQMLWSRTPSEKTLAKALPPGTVQAGRNEYTFVYCIVGKGYRLQDCKAAEWADKALAAAHLALMDEYRPAKSVSGDDTLGRRVVSRIAWTPQGGQIDPVLVPLSQMRWAMTPAIKDLERAYGSLEPAEATMYCKVAATRLLEQCRAIARVNGRPEEITDPASVKPDAAPNLKLAGALLQRSLYFVPALLTSIGEPTAGRAVMIPVSWPPVGR</sequence>
<organism evidence="2 3">
    <name type="scientific">Caulobacter endophyticus</name>
    <dbReference type="NCBI Taxonomy" id="2172652"/>
    <lineage>
        <taxon>Bacteria</taxon>
        <taxon>Pseudomonadati</taxon>
        <taxon>Pseudomonadota</taxon>
        <taxon>Alphaproteobacteria</taxon>
        <taxon>Caulobacterales</taxon>
        <taxon>Caulobacteraceae</taxon>
        <taxon>Caulobacter</taxon>
    </lineage>
</organism>
<name>A0A2T9JP78_9CAUL</name>
<gene>
    <name evidence="2" type="ORF">DDF67_18030</name>
</gene>
<dbReference type="AlphaFoldDB" id="A0A2T9JP78"/>